<protein>
    <submittedName>
        <fullName evidence="7">DapH/DapD/GlmU-related protein</fullName>
    </submittedName>
</protein>
<reference evidence="7 8" key="1">
    <citation type="submission" date="2024-07" db="EMBL/GenBank/DDBJ databases">
        <authorList>
            <person name="Li M."/>
        </authorList>
    </citation>
    <scope>NUCLEOTIDE SEQUENCE [LARGE SCALE GENOMIC DNA]</scope>
    <source>
        <strain evidence="7 8">25A3E</strain>
    </source>
</reference>
<organism evidence="7 8">
    <name type="scientific">Pseudomonas zhanjiangensis</name>
    <dbReference type="NCBI Taxonomy" id="3239015"/>
    <lineage>
        <taxon>Bacteria</taxon>
        <taxon>Pseudomonadati</taxon>
        <taxon>Pseudomonadota</taxon>
        <taxon>Gammaproteobacteria</taxon>
        <taxon>Pseudomonadales</taxon>
        <taxon>Pseudomonadaceae</taxon>
        <taxon>Pseudomonas</taxon>
    </lineage>
</organism>
<name>A0ABV3YVQ4_9PSED</name>
<dbReference type="PROSITE" id="PS00101">
    <property type="entry name" value="HEXAPEP_TRANSFERASES"/>
    <property type="match status" value="1"/>
</dbReference>
<keyword evidence="5" id="KW-0443">Lipid metabolism</keyword>
<keyword evidence="3" id="KW-0808">Transferase</keyword>
<keyword evidence="8" id="KW-1185">Reference proteome</keyword>
<dbReference type="InterPro" id="IPR018357">
    <property type="entry name" value="Hexapep_transf_CS"/>
</dbReference>
<keyword evidence="2" id="KW-0441">Lipid A biosynthesis</keyword>
<gene>
    <name evidence="7" type="ORF">AB5S05_08830</name>
</gene>
<comment type="caution">
    <text evidence="7">The sequence shown here is derived from an EMBL/GenBank/DDBJ whole genome shotgun (WGS) entry which is preliminary data.</text>
</comment>
<evidence type="ECO:0000313" key="7">
    <source>
        <dbReference type="EMBL" id="MEX6502162.1"/>
    </source>
</evidence>
<dbReference type="InterPro" id="IPR011004">
    <property type="entry name" value="Trimer_LpxA-like_sf"/>
</dbReference>
<evidence type="ECO:0000256" key="3">
    <source>
        <dbReference type="ARBA" id="ARBA00022679"/>
    </source>
</evidence>
<dbReference type="InterPro" id="IPR051159">
    <property type="entry name" value="Hexapeptide_acetyltransf"/>
</dbReference>
<dbReference type="Gene3D" id="2.160.10.10">
    <property type="entry name" value="Hexapeptide repeat proteins"/>
    <property type="match status" value="1"/>
</dbReference>
<accession>A0ABV3YVQ4</accession>
<evidence type="ECO:0000256" key="2">
    <source>
        <dbReference type="ARBA" id="ARBA00022556"/>
    </source>
</evidence>
<dbReference type="RefSeq" id="WP_369287129.1">
    <property type="nucleotide sequence ID" value="NZ_JBFTEG010000005.1"/>
</dbReference>
<sequence>MWLSNDVEIETATKVYIGEGTSIQRRCTINGAVRIGVGCIFAPNVFVSSGTHPFREVPWLPIREQEKRIIAANGSLASLDRPVWIQDDCWLGINVVVCPGVTIGKGSVVGANSVVVRDVAPYSVVAGAPAKVIGQRLEWCPKQSISADCAEDAPYVISGLLRAACGDVPAGVKVTSEVPFCAILNVGLESFKVRYHLYSTDDVEVMIFGELYSVGVGCSEIEVAVERLKKEGETVCCELAVVSKNIIGRLLVRRIEALL</sequence>
<proteinExistence type="predicted"/>
<dbReference type="EMBL" id="JBFTEG010000005">
    <property type="protein sequence ID" value="MEX6502162.1"/>
    <property type="molecule type" value="Genomic_DNA"/>
</dbReference>
<evidence type="ECO:0000256" key="5">
    <source>
        <dbReference type="ARBA" id="ARBA00023098"/>
    </source>
</evidence>
<dbReference type="SUPFAM" id="SSF51161">
    <property type="entry name" value="Trimeric LpxA-like enzymes"/>
    <property type="match status" value="1"/>
</dbReference>
<dbReference type="PANTHER" id="PTHR23416">
    <property type="entry name" value="SIALIC ACID SYNTHASE-RELATED"/>
    <property type="match status" value="1"/>
</dbReference>
<dbReference type="Pfam" id="PF00132">
    <property type="entry name" value="Hexapep"/>
    <property type="match status" value="1"/>
</dbReference>
<dbReference type="InterPro" id="IPR001451">
    <property type="entry name" value="Hexapep"/>
</dbReference>
<keyword evidence="1" id="KW-0444">Lipid biosynthesis</keyword>
<dbReference type="Proteomes" id="UP001560296">
    <property type="component" value="Unassembled WGS sequence"/>
</dbReference>
<evidence type="ECO:0000256" key="1">
    <source>
        <dbReference type="ARBA" id="ARBA00022516"/>
    </source>
</evidence>
<dbReference type="CDD" id="cd04647">
    <property type="entry name" value="LbH_MAT_like"/>
    <property type="match status" value="1"/>
</dbReference>
<evidence type="ECO:0000256" key="4">
    <source>
        <dbReference type="ARBA" id="ARBA00022737"/>
    </source>
</evidence>
<keyword evidence="4" id="KW-0677">Repeat</keyword>
<evidence type="ECO:0000313" key="8">
    <source>
        <dbReference type="Proteomes" id="UP001560296"/>
    </source>
</evidence>
<evidence type="ECO:0000256" key="6">
    <source>
        <dbReference type="ARBA" id="ARBA00023315"/>
    </source>
</evidence>
<keyword evidence="6" id="KW-0012">Acyltransferase</keyword>